<gene>
    <name evidence="2" type="ORF">E5A74_01385</name>
</gene>
<dbReference type="AlphaFoldDB" id="A0A4V3QXC4"/>
<evidence type="ECO:0000313" key="2">
    <source>
        <dbReference type="EMBL" id="TGX45862.1"/>
    </source>
</evidence>
<keyword evidence="1" id="KW-0472">Membrane</keyword>
<evidence type="ECO:0000256" key="1">
    <source>
        <dbReference type="SAM" id="Phobius"/>
    </source>
</evidence>
<keyword evidence="1" id="KW-0812">Transmembrane</keyword>
<dbReference type="OrthoDB" id="9784936at2"/>
<dbReference type="RefSeq" id="WP_135982103.1">
    <property type="nucleotide sequence ID" value="NZ_JAASQM010000001.1"/>
</dbReference>
<accession>A0A4V3QXC4</accession>
<reference evidence="2 3" key="1">
    <citation type="submission" date="2019-04" db="EMBL/GenBank/DDBJ databases">
        <title>Sphingomonas psychrotolerans sp. nov., isolated from soil in the Tianshan Mountains, Xinjiang, China.</title>
        <authorList>
            <person name="Luo Y."/>
            <person name="Sheng H."/>
        </authorList>
    </citation>
    <scope>NUCLEOTIDE SEQUENCE [LARGE SCALE GENOMIC DNA]</scope>
    <source>
        <strain evidence="2 3">KIS18-15</strain>
    </source>
</reference>
<dbReference type="EMBL" id="SRXU01000001">
    <property type="protein sequence ID" value="TGX45862.1"/>
    <property type="molecule type" value="Genomic_DNA"/>
</dbReference>
<protein>
    <submittedName>
        <fullName evidence="2">Uncharacterized protein</fullName>
    </submittedName>
</protein>
<proteinExistence type="predicted"/>
<keyword evidence="1" id="KW-1133">Transmembrane helix</keyword>
<name>A0A4V3QXC4_9SPHN</name>
<organism evidence="2 3">
    <name type="scientific">Sphingomonas naasensis</name>
    <dbReference type="NCBI Taxonomy" id="1344951"/>
    <lineage>
        <taxon>Bacteria</taxon>
        <taxon>Pseudomonadati</taxon>
        <taxon>Pseudomonadota</taxon>
        <taxon>Alphaproteobacteria</taxon>
        <taxon>Sphingomonadales</taxon>
        <taxon>Sphingomonadaceae</taxon>
        <taxon>Sphingomonas</taxon>
    </lineage>
</organism>
<dbReference type="Proteomes" id="UP000309848">
    <property type="component" value="Unassembled WGS sequence"/>
</dbReference>
<evidence type="ECO:0000313" key="3">
    <source>
        <dbReference type="Proteomes" id="UP000309848"/>
    </source>
</evidence>
<feature type="transmembrane region" description="Helical" evidence="1">
    <location>
        <begin position="6"/>
        <end position="31"/>
    </location>
</feature>
<keyword evidence="3" id="KW-1185">Reference proteome</keyword>
<comment type="caution">
    <text evidence="2">The sequence shown here is derived from an EMBL/GenBank/DDBJ whole genome shotgun (WGS) entry which is preliminary data.</text>
</comment>
<sequence length="245" mass="27011">MTGWAALITAIAALIAAIVWPVSLILVFLMFRTQILLAAENVPALVKRMRKVKLGVFEAELEKETEGLVDAALADPGKLTPQQIRSATRVQVAAKALDDSALRAQLHQLSLEFDIVRRTLPPGRERERAMTEVLVKMRTIGPALAHLIGELKASESPGERLAAIAMMQLDPGLLDLDWLLGRFGSDPPFLFFQSAFVLRNAMRLLGPEDDARIRRCAEQALAKVRAYDGEPDANTVRLLEEIIRG</sequence>